<sequence>MKLGMPTLVEFKRLEQNVELCRELQLDFVELNMNLPICIPENLDPTHLRAITEETGIAFTLHLPEELDLASFQPRIRQGHMACCIEAMDWASLAGIGTLNMHVNNGIYFTLPDGREWINAAYETEFIALLLDSYRALYRHAERRGIRLCIENTCNFQLPFIRHALDRLAAFDNFCLTWDTGHDAKTGFREEPALLAHAGRIRHMHLHDCRAQSDHQTLYSGDVPIHRRLDFAQAHGISAVIEVKTGEALRESVRRLRERYPLNAGS</sequence>
<feature type="domain" description="Xylose isomerase-like TIM barrel" evidence="1">
    <location>
        <begin position="19"/>
        <end position="258"/>
    </location>
</feature>
<dbReference type="PANTHER" id="PTHR12110">
    <property type="entry name" value="HYDROXYPYRUVATE ISOMERASE"/>
    <property type="match status" value="1"/>
</dbReference>
<dbReference type="Proteomes" id="UP000665561">
    <property type="component" value="Unassembled WGS sequence"/>
</dbReference>
<gene>
    <name evidence="2" type="ORF">GT019_20750</name>
</gene>
<dbReference type="InterPro" id="IPR013022">
    <property type="entry name" value="Xyl_isomerase-like_TIM-brl"/>
</dbReference>
<proteinExistence type="predicted"/>
<evidence type="ECO:0000259" key="1">
    <source>
        <dbReference type="Pfam" id="PF01261"/>
    </source>
</evidence>
<organism evidence="2 3">
    <name type="scientific">Paenibacillus glycinis</name>
    <dbReference type="NCBI Taxonomy" id="2697035"/>
    <lineage>
        <taxon>Bacteria</taxon>
        <taxon>Bacillati</taxon>
        <taxon>Bacillota</taxon>
        <taxon>Bacilli</taxon>
        <taxon>Bacillales</taxon>
        <taxon>Paenibacillaceae</taxon>
        <taxon>Paenibacillus</taxon>
    </lineage>
</organism>
<accession>A0ABW9XUH6</accession>
<reference evidence="2 3" key="1">
    <citation type="submission" date="2020-01" db="EMBL/GenBank/DDBJ databases">
        <title>Paenibacillus soybeanensis sp. nov. isolated from the nodules of soybean (Glycine max(L.) Merr).</title>
        <authorList>
            <person name="Wang H."/>
        </authorList>
    </citation>
    <scope>NUCLEOTIDE SEQUENCE [LARGE SCALE GENOMIC DNA]</scope>
    <source>
        <strain evidence="2 3">T1</strain>
    </source>
</reference>
<dbReference type="InterPro" id="IPR050312">
    <property type="entry name" value="IolE/XylAMocC-like"/>
</dbReference>
<dbReference type="Pfam" id="PF01261">
    <property type="entry name" value="AP_endonuc_2"/>
    <property type="match status" value="1"/>
</dbReference>
<name>A0ABW9XUH6_9BACL</name>
<keyword evidence="3" id="KW-1185">Reference proteome</keyword>
<dbReference type="Gene3D" id="3.20.20.150">
    <property type="entry name" value="Divalent-metal-dependent TIM barrel enzymes"/>
    <property type="match status" value="1"/>
</dbReference>
<evidence type="ECO:0000313" key="3">
    <source>
        <dbReference type="Proteomes" id="UP000665561"/>
    </source>
</evidence>
<protein>
    <submittedName>
        <fullName evidence="2">TIM barrel protein</fullName>
    </submittedName>
</protein>
<dbReference type="InterPro" id="IPR036237">
    <property type="entry name" value="Xyl_isomerase-like_sf"/>
</dbReference>
<evidence type="ECO:0000313" key="2">
    <source>
        <dbReference type="EMBL" id="NBD26308.1"/>
    </source>
</evidence>
<dbReference type="EMBL" id="JAAAMV010000020">
    <property type="protein sequence ID" value="NBD26308.1"/>
    <property type="molecule type" value="Genomic_DNA"/>
</dbReference>
<comment type="caution">
    <text evidence="2">The sequence shown here is derived from an EMBL/GenBank/DDBJ whole genome shotgun (WGS) entry which is preliminary data.</text>
</comment>
<dbReference type="RefSeq" id="WP_161745113.1">
    <property type="nucleotide sequence ID" value="NZ_JAAAMV010000020.1"/>
</dbReference>
<dbReference type="PANTHER" id="PTHR12110:SF53">
    <property type="entry name" value="BLR5974 PROTEIN"/>
    <property type="match status" value="1"/>
</dbReference>
<dbReference type="SUPFAM" id="SSF51658">
    <property type="entry name" value="Xylose isomerase-like"/>
    <property type="match status" value="1"/>
</dbReference>